<evidence type="ECO:0000256" key="2">
    <source>
        <dbReference type="ARBA" id="ARBA00012438"/>
    </source>
</evidence>
<proteinExistence type="predicted"/>
<feature type="transmembrane region" description="Helical" evidence="3">
    <location>
        <begin position="128"/>
        <end position="146"/>
    </location>
</feature>
<comment type="catalytic activity">
    <reaction evidence="1">
        <text>ATP + protein L-histidine = ADP + protein N-phospho-L-histidine.</text>
        <dbReference type="EC" id="2.7.13.3"/>
    </reaction>
</comment>
<dbReference type="EC" id="2.7.13.3" evidence="2"/>
<organism evidence="5 6">
    <name type="scientific">Mucilaginibacter humi</name>
    <dbReference type="NCBI Taxonomy" id="2732510"/>
    <lineage>
        <taxon>Bacteria</taxon>
        <taxon>Pseudomonadati</taxon>
        <taxon>Bacteroidota</taxon>
        <taxon>Sphingobacteriia</taxon>
        <taxon>Sphingobacteriales</taxon>
        <taxon>Sphingobacteriaceae</taxon>
        <taxon>Mucilaginibacter</taxon>
    </lineage>
</organism>
<evidence type="ECO:0000256" key="1">
    <source>
        <dbReference type="ARBA" id="ARBA00000085"/>
    </source>
</evidence>
<keyword evidence="3" id="KW-0812">Transmembrane</keyword>
<feature type="transmembrane region" description="Helical" evidence="3">
    <location>
        <begin position="166"/>
        <end position="183"/>
    </location>
</feature>
<dbReference type="Gene3D" id="1.10.287.130">
    <property type="match status" value="1"/>
</dbReference>
<gene>
    <name evidence="5" type="ORF">HK413_01085</name>
</gene>
<comment type="caution">
    <text evidence="5">The sequence shown here is derived from an EMBL/GenBank/DDBJ whole genome shotgun (WGS) entry which is preliminary data.</text>
</comment>
<dbReference type="EMBL" id="JABFCR010000003">
    <property type="protein sequence ID" value="NNU33121.1"/>
    <property type="molecule type" value="Genomic_DNA"/>
</dbReference>
<reference evidence="5 6" key="1">
    <citation type="submission" date="2020-05" db="EMBL/GenBank/DDBJ databases">
        <authorList>
            <person name="Khan S.A."/>
            <person name="Jeon C.O."/>
            <person name="Chun B.H."/>
        </authorList>
    </citation>
    <scope>NUCLEOTIDE SEQUENCE [LARGE SCALE GENOMIC DNA]</scope>
    <source>
        <strain evidence="5 6">S1162</strain>
    </source>
</reference>
<dbReference type="InterPro" id="IPR003661">
    <property type="entry name" value="HisK_dim/P_dom"/>
</dbReference>
<feature type="domain" description="Signal transduction histidine kinase dimerisation/phosphoacceptor" evidence="4">
    <location>
        <begin position="200"/>
        <end position="264"/>
    </location>
</feature>
<keyword evidence="3" id="KW-1133">Transmembrane helix</keyword>
<evidence type="ECO:0000313" key="6">
    <source>
        <dbReference type="Proteomes" id="UP000566071"/>
    </source>
</evidence>
<protein>
    <recommendedName>
        <fullName evidence="2">histidine kinase</fullName>
        <ecNumber evidence="2">2.7.13.3</ecNumber>
    </recommendedName>
</protein>
<feature type="transmembrane region" description="Helical" evidence="3">
    <location>
        <begin position="104"/>
        <end position="121"/>
    </location>
</feature>
<dbReference type="SUPFAM" id="SSF47384">
    <property type="entry name" value="Homodimeric domain of signal transducing histidine kinase"/>
    <property type="match status" value="1"/>
</dbReference>
<name>A0ABX1W3F4_9SPHI</name>
<evidence type="ECO:0000259" key="4">
    <source>
        <dbReference type="SMART" id="SM00388"/>
    </source>
</evidence>
<keyword evidence="3" id="KW-0472">Membrane</keyword>
<feature type="transmembrane region" description="Helical" evidence="3">
    <location>
        <begin position="53"/>
        <end position="71"/>
    </location>
</feature>
<keyword evidence="6" id="KW-1185">Reference proteome</keyword>
<dbReference type="CDD" id="cd00082">
    <property type="entry name" value="HisKA"/>
    <property type="match status" value="1"/>
</dbReference>
<dbReference type="Proteomes" id="UP000566071">
    <property type="component" value="Unassembled WGS sequence"/>
</dbReference>
<dbReference type="InterPro" id="IPR036097">
    <property type="entry name" value="HisK_dim/P_sf"/>
</dbReference>
<sequence length="264" mass="30057">MEINPRRAFFAWLTGDRTIFRLEARIFHSVCLIMLCGIGLNIPFNYLIGLPRLATVMGVAFLITAVVYYLSRFKGLTNFAIVLFQFGANAALILNYYNNAGLNGPTYAIFLLWLFVSIAVIPRRQYLIWLPLNLLAMFGLFARDYYHPGWIVANYPDRATRFTDFGYTYVVIAALIIFVTLYIRRAYHHQAAELAAASELKNKLLSVLAHDLREPLSSIQGFLEVLTAESPDEEELRSIKLELLQRTRNASELLVNLLSRPVVS</sequence>
<evidence type="ECO:0000313" key="5">
    <source>
        <dbReference type="EMBL" id="NNU33121.1"/>
    </source>
</evidence>
<accession>A0ABX1W3F4</accession>
<dbReference type="Pfam" id="PF00512">
    <property type="entry name" value="HisKA"/>
    <property type="match status" value="1"/>
</dbReference>
<dbReference type="SMART" id="SM00388">
    <property type="entry name" value="HisKA"/>
    <property type="match status" value="1"/>
</dbReference>
<feature type="transmembrane region" description="Helical" evidence="3">
    <location>
        <begin position="26"/>
        <end position="47"/>
    </location>
</feature>
<evidence type="ECO:0000256" key="3">
    <source>
        <dbReference type="SAM" id="Phobius"/>
    </source>
</evidence>
<feature type="transmembrane region" description="Helical" evidence="3">
    <location>
        <begin position="78"/>
        <end position="98"/>
    </location>
</feature>